<feature type="transmembrane region" description="Helical" evidence="3">
    <location>
        <begin position="7"/>
        <end position="28"/>
    </location>
</feature>
<keyword evidence="3" id="KW-0812">Transmembrane</keyword>
<proteinExistence type="predicted"/>
<dbReference type="Proteomes" id="UP000537126">
    <property type="component" value="Unassembled WGS sequence"/>
</dbReference>
<dbReference type="InterPro" id="IPR001107">
    <property type="entry name" value="Band_7"/>
</dbReference>
<dbReference type="Gene3D" id="3.30.479.30">
    <property type="entry name" value="Band 7 domain"/>
    <property type="match status" value="1"/>
</dbReference>
<organism evidence="5 6">
    <name type="scientific">Thermonema lapsum</name>
    <dbReference type="NCBI Taxonomy" id="28195"/>
    <lineage>
        <taxon>Bacteria</taxon>
        <taxon>Pseudomonadati</taxon>
        <taxon>Bacteroidota</taxon>
        <taxon>Cytophagia</taxon>
        <taxon>Cytophagales</taxon>
        <taxon>Thermonemataceae</taxon>
        <taxon>Thermonema</taxon>
    </lineage>
</organism>
<dbReference type="PANTHER" id="PTHR23222">
    <property type="entry name" value="PROHIBITIN"/>
    <property type="match status" value="1"/>
</dbReference>
<dbReference type="AlphaFoldDB" id="A0A846MS30"/>
<dbReference type="SMART" id="SM00244">
    <property type="entry name" value="PHB"/>
    <property type="match status" value="1"/>
</dbReference>
<dbReference type="GO" id="GO:0006508">
    <property type="term" value="P:proteolysis"/>
    <property type="evidence" value="ECO:0007669"/>
    <property type="project" value="UniProtKB-KW"/>
</dbReference>
<keyword evidence="3" id="KW-0472">Membrane</keyword>
<dbReference type="PRINTS" id="PR00679">
    <property type="entry name" value="PROHIBITIN"/>
</dbReference>
<evidence type="ECO:0000259" key="4">
    <source>
        <dbReference type="SMART" id="SM00244"/>
    </source>
</evidence>
<dbReference type="InterPro" id="IPR000163">
    <property type="entry name" value="Prohibitin"/>
</dbReference>
<reference evidence="5 6" key="1">
    <citation type="submission" date="2020-03" db="EMBL/GenBank/DDBJ databases">
        <title>Genomic Encyclopedia of Type Strains, Phase IV (KMG-IV): sequencing the most valuable type-strain genomes for metagenomic binning, comparative biology and taxonomic classification.</title>
        <authorList>
            <person name="Goeker M."/>
        </authorList>
    </citation>
    <scope>NUCLEOTIDE SEQUENCE [LARGE SCALE GENOMIC DNA]</scope>
    <source>
        <strain evidence="5 6">DSM 5718</strain>
    </source>
</reference>
<evidence type="ECO:0000256" key="2">
    <source>
        <dbReference type="SAM" id="Coils"/>
    </source>
</evidence>
<keyword evidence="5" id="KW-0645">Protease</keyword>
<keyword evidence="3" id="KW-1133">Transmembrane helix</keyword>
<evidence type="ECO:0000256" key="1">
    <source>
        <dbReference type="ARBA" id="ARBA00004167"/>
    </source>
</evidence>
<protein>
    <submittedName>
        <fullName evidence="5">Regulator of protease activity HflC (Stomatin/prohibitin superfamily)</fullName>
    </submittedName>
</protein>
<dbReference type="EMBL" id="JAASRN010000002">
    <property type="protein sequence ID" value="NIK74067.1"/>
    <property type="molecule type" value="Genomic_DNA"/>
</dbReference>
<feature type="coiled-coil region" evidence="2">
    <location>
        <begin position="182"/>
        <end position="225"/>
    </location>
</feature>
<comment type="subcellular location">
    <subcellularLocation>
        <location evidence="1">Membrane</location>
        <topology evidence="1">Single-pass membrane protein</topology>
    </subcellularLocation>
</comment>
<dbReference type="SUPFAM" id="SSF117892">
    <property type="entry name" value="Band 7/SPFH domain"/>
    <property type="match status" value="1"/>
</dbReference>
<keyword evidence="5" id="KW-0378">Hydrolase</keyword>
<dbReference type="GO" id="GO:0008233">
    <property type="term" value="F:peptidase activity"/>
    <property type="evidence" value="ECO:0007669"/>
    <property type="project" value="UniProtKB-KW"/>
</dbReference>
<dbReference type="CDD" id="cd03401">
    <property type="entry name" value="SPFH_prohibitin"/>
    <property type="match status" value="1"/>
</dbReference>
<evidence type="ECO:0000313" key="6">
    <source>
        <dbReference type="Proteomes" id="UP000537126"/>
    </source>
</evidence>
<feature type="domain" description="Band 7" evidence="4">
    <location>
        <begin position="25"/>
        <end position="186"/>
    </location>
</feature>
<evidence type="ECO:0000256" key="3">
    <source>
        <dbReference type="SAM" id="Phobius"/>
    </source>
</evidence>
<sequence>MKPKSVISIIGVVIVGIILLVLVTNTFVQIESGTVGVVKKLGAVESEVLQEGLHLINPFTTDVIIMDARVQKYEVNATASSRDLQPITARVAVNFYIDKEAASKIYRELGLGYLSTIIDPTIQESMKSATSHYTAEELITKRPEIKQVAFDYVRERLGKNHIIVTDFSIIDFAFSPEFTHAIEQKQIAEQEALAEKNRLERVKMQAQQEIERARAQAEAQRLLQQSIDDKVLTLRFLEKWNGELPIVMGSNDGAFLDVTQFARTKRK</sequence>
<evidence type="ECO:0000313" key="5">
    <source>
        <dbReference type="EMBL" id="NIK74067.1"/>
    </source>
</evidence>
<keyword evidence="2" id="KW-0175">Coiled coil</keyword>
<dbReference type="PANTHER" id="PTHR23222:SF0">
    <property type="entry name" value="PROHIBITIN 1"/>
    <property type="match status" value="1"/>
</dbReference>
<dbReference type="Pfam" id="PF01145">
    <property type="entry name" value="Band_7"/>
    <property type="match status" value="1"/>
</dbReference>
<name>A0A846MS30_9BACT</name>
<dbReference type="RefSeq" id="WP_166919389.1">
    <property type="nucleotide sequence ID" value="NZ_JAASRN010000002.1"/>
</dbReference>
<gene>
    <name evidence="5" type="ORF">FHS56_001580</name>
</gene>
<accession>A0A846MS30</accession>
<dbReference type="InterPro" id="IPR036013">
    <property type="entry name" value="Band_7/SPFH_dom_sf"/>
</dbReference>
<comment type="caution">
    <text evidence="5">The sequence shown here is derived from an EMBL/GenBank/DDBJ whole genome shotgun (WGS) entry which is preliminary data.</text>
</comment>
<keyword evidence="6" id="KW-1185">Reference proteome</keyword>
<dbReference type="GO" id="GO:0016020">
    <property type="term" value="C:membrane"/>
    <property type="evidence" value="ECO:0007669"/>
    <property type="project" value="UniProtKB-SubCell"/>
</dbReference>